<evidence type="ECO:0000313" key="4">
    <source>
        <dbReference type="Proteomes" id="UP000476934"/>
    </source>
</evidence>
<evidence type="ECO:0000313" key="1">
    <source>
        <dbReference type="EMBL" id="KHD86009.1"/>
    </source>
</evidence>
<keyword evidence="4" id="KW-1185">Reference proteome</keyword>
<dbReference type="OrthoDB" id="1779554at2"/>
<reference evidence="2 4" key="3">
    <citation type="submission" date="2020-03" db="EMBL/GenBank/DDBJ databases">
        <title>Bacillus aquiflavi sp. nov., isolated from yellow water of strong flavor Chinese baijiu in Yibin region of China.</title>
        <authorList>
            <person name="Xie J."/>
        </authorList>
    </citation>
    <scope>NUCLEOTIDE SEQUENCE [LARGE SCALE GENOMIC DNA]</scope>
    <source>
        <strain evidence="2 4">Gsoil 114</strain>
    </source>
</reference>
<evidence type="ECO:0008006" key="5">
    <source>
        <dbReference type="Google" id="ProtNLM"/>
    </source>
</evidence>
<comment type="caution">
    <text evidence="1">The sequence shown here is derived from an EMBL/GenBank/DDBJ whole genome shotgun (WGS) entry which is preliminary data.</text>
</comment>
<gene>
    <name evidence="2" type="ORF">G4D61_08995</name>
    <name evidence="1" type="ORF">NG54_05830</name>
</gene>
<dbReference type="STRING" id="363870.NG54_05830"/>
<protein>
    <recommendedName>
        <fullName evidence="5">Glycosyl hydrolase family 8</fullName>
    </recommendedName>
</protein>
<dbReference type="AlphaFoldDB" id="A0A0A6VH99"/>
<evidence type="ECO:0000313" key="3">
    <source>
        <dbReference type="Proteomes" id="UP000030588"/>
    </source>
</evidence>
<proteinExistence type="predicted"/>
<reference evidence="2 4" key="2">
    <citation type="submission" date="2020-02" db="EMBL/GenBank/DDBJ databases">
        <authorList>
            <person name="Feng H."/>
        </authorList>
    </citation>
    <scope>NUCLEOTIDE SEQUENCE [LARGE SCALE GENOMIC DNA]</scope>
    <source>
        <strain evidence="2 4">Gsoil 114</strain>
    </source>
</reference>
<dbReference type="EMBL" id="JAAIWK010000012">
    <property type="protein sequence ID" value="NEY20103.1"/>
    <property type="molecule type" value="Genomic_DNA"/>
</dbReference>
<name>A0A0A6VH99_9BACI</name>
<dbReference type="RefSeq" id="WP_025726811.1">
    <property type="nucleotide sequence ID" value="NZ_JAAIWK010000012.1"/>
</dbReference>
<dbReference type="SUPFAM" id="SSF48208">
    <property type="entry name" value="Six-hairpin glycosidases"/>
    <property type="match status" value="1"/>
</dbReference>
<organism evidence="1 3">
    <name type="scientific">Heyndrickxia ginsengihumi</name>
    <dbReference type="NCBI Taxonomy" id="363870"/>
    <lineage>
        <taxon>Bacteria</taxon>
        <taxon>Bacillati</taxon>
        <taxon>Bacillota</taxon>
        <taxon>Bacilli</taxon>
        <taxon>Bacillales</taxon>
        <taxon>Bacillaceae</taxon>
        <taxon>Heyndrickxia</taxon>
    </lineage>
</organism>
<dbReference type="Proteomes" id="UP000030588">
    <property type="component" value="Unassembled WGS sequence"/>
</dbReference>
<evidence type="ECO:0000313" key="2">
    <source>
        <dbReference type="EMBL" id="NEY20103.1"/>
    </source>
</evidence>
<reference evidence="1 3" key="1">
    <citation type="submission" date="2014-10" db="EMBL/GenBank/DDBJ databases">
        <title>Draft genome of phytase producing Bacillus ginsengihumi strain M2.11.</title>
        <authorList>
            <person name="Toymentseva A."/>
            <person name="Boulygina E.A."/>
            <person name="Kazakov S.V."/>
            <person name="Kayumov I."/>
            <person name="Suleimanova A.D."/>
            <person name="Mardanova A.M."/>
            <person name="Maria S.N."/>
            <person name="Sergey M.Y."/>
            <person name="Sharipova M.R."/>
        </authorList>
    </citation>
    <scope>NUCLEOTIDE SEQUENCE [LARGE SCALE GENOMIC DNA]</scope>
    <source>
        <strain evidence="1 3">M2.11</strain>
    </source>
</reference>
<dbReference type="InterPro" id="IPR008928">
    <property type="entry name" value="6-hairpin_glycosidase_sf"/>
</dbReference>
<dbReference type="GO" id="GO:0005975">
    <property type="term" value="P:carbohydrate metabolic process"/>
    <property type="evidence" value="ECO:0007669"/>
    <property type="project" value="InterPro"/>
</dbReference>
<dbReference type="Gene3D" id="1.50.10.10">
    <property type="match status" value="1"/>
</dbReference>
<dbReference type="Proteomes" id="UP000476934">
    <property type="component" value="Unassembled WGS sequence"/>
</dbReference>
<dbReference type="InterPro" id="IPR012341">
    <property type="entry name" value="6hp_glycosidase-like_sf"/>
</dbReference>
<accession>A0A0A6VH99</accession>
<dbReference type="EMBL" id="JRUN01000012">
    <property type="protein sequence ID" value="KHD86009.1"/>
    <property type="molecule type" value="Genomic_DNA"/>
</dbReference>
<sequence>MKKRNYFAVIIVLFVLGASITLVQFHRKQSHVIATVDHYYQNNKGEIKSYGRNQHIEYLSESIGLYMDYLLMTKNHEEFDRQFKILYKYFVIDGQNTYVKWKLTKNTSTDALVDDLRLIDVLTDASHLFKDNKYQQLASKISASLLTKQKRNGALIDFYNWSTNEQANTLHLSYINISAFKKLNSISISTYKNDLEQASVSSSPFFLEIVNVDTKQYEKANTKSVNMIDQLLIALQYEEIEGKPPTMFDRWLRKEWSKQGKIYGQYNRTTLSPASSYESSAVYALATLYFIQQGDLKYAEQLHRKLLEQPPFFNKTMYSNIHFFDYIYSMIADYRYRQIK</sequence>